<dbReference type="Gene3D" id="3.40.50.1820">
    <property type="entry name" value="alpha/beta hydrolase"/>
    <property type="match status" value="1"/>
</dbReference>
<keyword evidence="5" id="KW-1185">Reference proteome</keyword>
<dbReference type="EMBL" id="PXYH01000005">
    <property type="protein sequence ID" value="PSJ45458.1"/>
    <property type="molecule type" value="Genomic_DNA"/>
</dbReference>
<comment type="caution">
    <text evidence="4">The sequence shown here is derived from an EMBL/GenBank/DDBJ whole genome shotgun (WGS) entry which is preliminary data.</text>
</comment>
<gene>
    <name evidence="3" type="primary">frsA</name>
    <name evidence="4" type="ORF">C7I36_05145</name>
</gene>
<evidence type="ECO:0000256" key="3">
    <source>
        <dbReference type="HAMAP-Rule" id="MF_01063"/>
    </source>
</evidence>
<dbReference type="EC" id="3.1.1.1" evidence="3"/>
<dbReference type="AlphaFoldDB" id="A0A2P7R5I5"/>
<proteinExistence type="inferred from homology"/>
<dbReference type="RefSeq" id="WP_106452663.1">
    <property type="nucleotide sequence ID" value="NZ_PXYH01000005.1"/>
</dbReference>
<dbReference type="PANTHER" id="PTHR22946">
    <property type="entry name" value="DIENELACTONE HYDROLASE DOMAIN-CONTAINING PROTEIN-RELATED"/>
    <property type="match status" value="1"/>
</dbReference>
<keyword evidence="2 3" id="KW-0378">Hydrolase</keyword>
<dbReference type="InterPro" id="IPR043423">
    <property type="entry name" value="FrsA"/>
</dbReference>
<dbReference type="InterPro" id="IPR010520">
    <property type="entry name" value="FrsA-like"/>
</dbReference>
<organism evidence="4 5">
    <name type="scientific">Zobellella taiwanensis</name>
    <dbReference type="NCBI Taxonomy" id="347535"/>
    <lineage>
        <taxon>Bacteria</taxon>
        <taxon>Pseudomonadati</taxon>
        <taxon>Pseudomonadota</taxon>
        <taxon>Gammaproteobacteria</taxon>
        <taxon>Aeromonadales</taxon>
        <taxon>Aeromonadaceae</taxon>
        <taxon>Zobellella</taxon>
    </lineage>
</organism>
<dbReference type="OrthoDB" id="5590073at2"/>
<dbReference type="NCBIfam" id="NF003460">
    <property type="entry name" value="PRK05077.1"/>
    <property type="match status" value="1"/>
</dbReference>
<dbReference type="HAMAP" id="MF_01063">
    <property type="entry name" value="FrsA"/>
    <property type="match status" value="1"/>
</dbReference>
<evidence type="ECO:0000313" key="5">
    <source>
        <dbReference type="Proteomes" id="UP000242181"/>
    </source>
</evidence>
<dbReference type="Proteomes" id="UP000242181">
    <property type="component" value="Unassembled WGS sequence"/>
</dbReference>
<dbReference type="PANTHER" id="PTHR22946:SF4">
    <property type="entry name" value="ESTERASE FRSA"/>
    <property type="match status" value="1"/>
</dbReference>
<comment type="catalytic activity">
    <reaction evidence="3">
        <text>a carboxylic ester + H2O = an alcohol + a carboxylate + H(+)</text>
        <dbReference type="Rhea" id="RHEA:21164"/>
        <dbReference type="ChEBI" id="CHEBI:15377"/>
        <dbReference type="ChEBI" id="CHEBI:15378"/>
        <dbReference type="ChEBI" id="CHEBI:29067"/>
        <dbReference type="ChEBI" id="CHEBI:30879"/>
        <dbReference type="ChEBI" id="CHEBI:33308"/>
        <dbReference type="EC" id="3.1.1.1"/>
    </reaction>
</comment>
<comment type="function">
    <text evidence="3">Catalyzes the hydrolysis of esters.</text>
</comment>
<name>A0A2P7R5I5_9GAMM</name>
<evidence type="ECO:0000256" key="2">
    <source>
        <dbReference type="ARBA" id="ARBA00022801"/>
    </source>
</evidence>
<keyword evidence="1 3" id="KW-0719">Serine esterase</keyword>
<dbReference type="GO" id="GO:0106435">
    <property type="term" value="F:carboxylesterase activity"/>
    <property type="evidence" value="ECO:0007669"/>
    <property type="project" value="UniProtKB-EC"/>
</dbReference>
<evidence type="ECO:0000313" key="4">
    <source>
        <dbReference type="EMBL" id="PSJ45458.1"/>
    </source>
</evidence>
<comment type="similarity">
    <text evidence="3">Belongs to the FrsA family.</text>
</comment>
<protein>
    <recommendedName>
        <fullName evidence="3">Esterase FrsA</fullName>
        <ecNumber evidence="3">3.1.1.1</ecNumber>
    </recommendedName>
</protein>
<reference evidence="4 5" key="1">
    <citation type="submission" date="2018-03" db="EMBL/GenBank/DDBJ databases">
        <title>The draft genome of Zobellella taiwanensis JCM 13381.</title>
        <authorList>
            <person name="Liu L."/>
            <person name="Li L."/>
            <person name="Wang T."/>
            <person name="Zhang X."/>
            <person name="Liang L."/>
        </authorList>
    </citation>
    <scope>NUCLEOTIDE SEQUENCE [LARGE SCALE GENOMIC DNA]</scope>
    <source>
        <strain evidence="4 5">JCM 13381</strain>
    </source>
</reference>
<accession>A0A2P7R5I5</accession>
<dbReference type="Pfam" id="PF06500">
    <property type="entry name" value="FrsA-like"/>
    <property type="match status" value="1"/>
</dbReference>
<evidence type="ECO:0000256" key="1">
    <source>
        <dbReference type="ARBA" id="ARBA00022487"/>
    </source>
</evidence>
<dbReference type="InterPro" id="IPR050261">
    <property type="entry name" value="FrsA_esterase"/>
</dbReference>
<sequence length="417" mass="46762">MIEPDSNLTERLFSRVEQVPETSTISFAGPRQPSSGPPAPYVDGAHLPGFYRLQKRAFWRWQGTDSIEIEATLARIAVARGPRSSEQWLDTVAEYKSGNWVFEWSRLGAEAQQQALQCLARDPERARAQFLAAARYFALASYPHLRGDVLGLQAQVLANQAYRQAGQLLAVPLKELRIPYNGKEVQGYLHLPTLERSSPLVIVSGSLDSLQLDFWRFYEQYLAPAGIAMLTVDMPGVGYSSHWPLVQDSSRLHQAVLEYVPQIPWVDERRVALLGVRMGGNVAARLAFLEPFRLRTVVSIAGAANLFFSDRERFMQTPPMLRDTIANRMGLNSNDWEQLYYHCRGFSLKAQGLMGHRSTVPILSIGHKRDFICPEADIQALAASSRGGQALVLDKLPLFELYASALGRARDWLVDHL</sequence>
<dbReference type="SUPFAM" id="SSF53474">
    <property type="entry name" value="alpha/beta-Hydrolases"/>
    <property type="match status" value="1"/>
</dbReference>
<dbReference type="InterPro" id="IPR029058">
    <property type="entry name" value="AB_hydrolase_fold"/>
</dbReference>